<dbReference type="EMBL" id="JBCNJP010005169">
    <property type="protein sequence ID" value="KAK9049711.1"/>
    <property type="molecule type" value="Genomic_DNA"/>
</dbReference>
<dbReference type="PANTHER" id="PTHR47303">
    <property type="match status" value="1"/>
</dbReference>
<feature type="region of interest" description="Disordered" evidence="1">
    <location>
        <begin position="1"/>
        <end position="21"/>
    </location>
</feature>
<dbReference type="Proteomes" id="UP001408789">
    <property type="component" value="Unassembled WGS sequence"/>
</dbReference>
<comment type="caution">
    <text evidence="2">The sequence shown here is derived from an EMBL/GenBank/DDBJ whole genome shotgun (WGS) entry which is preliminary data.</text>
</comment>
<dbReference type="InterPro" id="IPR002110">
    <property type="entry name" value="Ankyrin_rpt"/>
</dbReference>
<dbReference type="InterPro" id="IPR036770">
    <property type="entry name" value="Ankyrin_rpt-contain_sf"/>
</dbReference>
<evidence type="ECO:0008006" key="4">
    <source>
        <dbReference type="Google" id="ProtNLM"/>
    </source>
</evidence>
<evidence type="ECO:0000256" key="1">
    <source>
        <dbReference type="SAM" id="MobiDB-lite"/>
    </source>
</evidence>
<evidence type="ECO:0000313" key="3">
    <source>
        <dbReference type="Proteomes" id="UP001408789"/>
    </source>
</evidence>
<evidence type="ECO:0000313" key="2">
    <source>
        <dbReference type="EMBL" id="KAK9049711.1"/>
    </source>
</evidence>
<proteinExistence type="predicted"/>
<feature type="compositionally biased region" description="Low complexity" evidence="1">
    <location>
        <begin position="1"/>
        <end position="17"/>
    </location>
</feature>
<dbReference type="Pfam" id="PF12796">
    <property type="entry name" value="Ank_2"/>
    <property type="match status" value="1"/>
</dbReference>
<protein>
    <recommendedName>
        <fullName evidence="4">Retrotransposon Copia-like N-terminal domain-containing protein</fullName>
    </recommendedName>
</protein>
<gene>
    <name evidence="2" type="ORF">SSX86_031320</name>
</gene>
<dbReference type="SUPFAM" id="SSF48403">
    <property type="entry name" value="Ankyrin repeat"/>
    <property type="match status" value="1"/>
</dbReference>
<name>A0AAP0GHS9_9ASTR</name>
<dbReference type="PANTHER" id="PTHR47303:SF1">
    <property type="entry name" value="NF-KAPPA-B INHIBITOR BETA"/>
    <property type="match status" value="1"/>
</dbReference>
<organism evidence="2 3">
    <name type="scientific">Deinandra increscens subsp. villosa</name>
    <dbReference type="NCBI Taxonomy" id="3103831"/>
    <lineage>
        <taxon>Eukaryota</taxon>
        <taxon>Viridiplantae</taxon>
        <taxon>Streptophyta</taxon>
        <taxon>Embryophyta</taxon>
        <taxon>Tracheophyta</taxon>
        <taxon>Spermatophyta</taxon>
        <taxon>Magnoliopsida</taxon>
        <taxon>eudicotyledons</taxon>
        <taxon>Gunneridae</taxon>
        <taxon>Pentapetalae</taxon>
        <taxon>asterids</taxon>
        <taxon>campanulids</taxon>
        <taxon>Asterales</taxon>
        <taxon>Asteraceae</taxon>
        <taxon>Asteroideae</taxon>
        <taxon>Heliantheae alliance</taxon>
        <taxon>Madieae</taxon>
        <taxon>Madiinae</taxon>
        <taxon>Deinandra</taxon>
    </lineage>
</organism>
<dbReference type="AlphaFoldDB" id="A0AAP0GHS9"/>
<reference evidence="2 3" key="1">
    <citation type="submission" date="2024-04" db="EMBL/GenBank/DDBJ databases">
        <title>The reference genome of an endangered Asteraceae, Deinandra increscens subsp. villosa, native to the Central Coast of California.</title>
        <authorList>
            <person name="Guilliams M."/>
            <person name="Hasenstab-Lehman K."/>
            <person name="Meyer R."/>
            <person name="Mcevoy S."/>
        </authorList>
    </citation>
    <scope>NUCLEOTIDE SEQUENCE [LARGE SCALE GENOMIC DNA]</scope>
    <source>
        <tissue evidence="2">Leaf</tissue>
    </source>
</reference>
<sequence length="327" mass="37329">MDFSANSSSSEAINEGSQPYPYPYDVDPAGFDLMRLSGNDNYLQWKKNMLWWITEHNLVGFIDGTIKEPQKKKNGPKMKAAMTDLEAKHREWKRSDDLVKGWILYYLSEDIKGSVDYLFETANQLWNSLELASFSYARQQRTEFEEYLPLRRAIHMGDWEKAQEIFSQDISALTGVISSSEYRAIHLAIGNPKNIPFLKNLLEQIRPESLPTLVTDVQRSPLHLAAILDNRLAVKMLVEKNPYLLFTLDIHSSLPVNIAACYSHENTFRYLLKACKQHVELSQASGFYNPFEGEIGALLLGDTILAGFLGELIYYPCYGVDVNKGER</sequence>
<dbReference type="Gene3D" id="1.25.40.20">
    <property type="entry name" value="Ankyrin repeat-containing domain"/>
    <property type="match status" value="1"/>
</dbReference>
<keyword evidence="3" id="KW-1185">Reference proteome</keyword>
<accession>A0AAP0GHS9</accession>